<dbReference type="Proteomes" id="UP001642360">
    <property type="component" value="Unassembled WGS sequence"/>
</dbReference>
<organism evidence="5 6">
    <name type="scientific">Ilex paraguariensis</name>
    <name type="common">yerba mate</name>
    <dbReference type="NCBI Taxonomy" id="185542"/>
    <lineage>
        <taxon>Eukaryota</taxon>
        <taxon>Viridiplantae</taxon>
        <taxon>Streptophyta</taxon>
        <taxon>Embryophyta</taxon>
        <taxon>Tracheophyta</taxon>
        <taxon>Spermatophyta</taxon>
        <taxon>Magnoliopsida</taxon>
        <taxon>eudicotyledons</taxon>
        <taxon>Gunneridae</taxon>
        <taxon>Pentapetalae</taxon>
        <taxon>asterids</taxon>
        <taxon>campanulids</taxon>
        <taxon>Aquifoliales</taxon>
        <taxon>Aquifoliaceae</taxon>
        <taxon>Ilex</taxon>
    </lineage>
</organism>
<dbReference type="InterPro" id="IPR044859">
    <property type="entry name" value="Allene_oxi_cyc_Dirigent"/>
</dbReference>
<dbReference type="Pfam" id="PF03018">
    <property type="entry name" value="Dirigent"/>
    <property type="match status" value="1"/>
</dbReference>
<dbReference type="Gene3D" id="2.40.480.10">
    <property type="entry name" value="Allene oxide cyclase-like"/>
    <property type="match status" value="1"/>
</dbReference>
<evidence type="ECO:0000256" key="4">
    <source>
        <dbReference type="RuleBase" id="RU363099"/>
    </source>
</evidence>
<comment type="caution">
    <text evidence="5">The sequence shown here is derived from an EMBL/GenBank/DDBJ whole genome shotgun (WGS) entry which is preliminary data.</text>
</comment>
<dbReference type="InterPro" id="IPR004265">
    <property type="entry name" value="Dirigent"/>
</dbReference>
<evidence type="ECO:0000313" key="6">
    <source>
        <dbReference type="Proteomes" id="UP001642360"/>
    </source>
</evidence>
<dbReference type="GO" id="GO:0048046">
    <property type="term" value="C:apoplast"/>
    <property type="evidence" value="ECO:0007669"/>
    <property type="project" value="UniProtKB-SubCell"/>
</dbReference>
<proteinExistence type="inferred from homology"/>
<sequence>MREKKTHLHFFLHDIISGSKPSAVTVAHANLTETDHNHPTGPTPFGTTIVIDDPLTVGPEPKSKVIGNARGLYVSSSQDKDLMIVMYVDFGFTAGRFNGSSISVLSRNPVMEPRREVAVVGGRGKFRMARGFAKLKTSYFNSINGDAVIEYKDGYGLNIEVMDLPMGWVSSSDQDSWIVRWF</sequence>
<evidence type="ECO:0000313" key="5">
    <source>
        <dbReference type="EMBL" id="CAK9148503.1"/>
    </source>
</evidence>
<comment type="similarity">
    <text evidence="1 4">Belongs to the plant dirigent protein family.</text>
</comment>
<dbReference type="PANTHER" id="PTHR21495">
    <property type="entry name" value="NUCLEOPORIN-RELATED"/>
    <property type="match status" value="1"/>
</dbReference>
<keyword evidence="6" id="KW-1185">Reference proteome</keyword>
<protein>
    <recommendedName>
        <fullName evidence="4">Dirigent protein</fullName>
    </recommendedName>
</protein>
<reference evidence="5 6" key="1">
    <citation type="submission" date="2024-02" db="EMBL/GenBank/DDBJ databases">
        <authorList>
            <person name="Vignale AGUSTIN F."/>
            <person name="Sosa J E."/>
            <person name="Modenutti C."/>
        </authorList>
    </citation>
    <scope>NUCLEOTIDE SEQUENCE [LARGE SCALE GENOMIC DNA]</scope>
</reference>
<comment type="function">
    <text evidence="4">Dirigent proteins impart stereoselectivity on the phenoxy radical-coupling reaction, yielding optically active lignans from two molecules of coniferyl alcohol in the biosynthesis of lignans, flavonolignans, and alkaloids and thus plays a central role in plant secondary metabolism.</text>
</comment>
<gene>
    <name evidence="5" type="ORF">ILEXP_LOCUS16445</name>
</gene>
<dbReference type="AlphaFoldDB" id="A0ABC8RU33"/>
<evidence type="ECO:0000256" key="3">
    <source>
        <dbReference type="ARBA" id="ARBA00022525"/>
    </source>
</evidence>
<evidence type="ECO:0000256" key="2">
    <source>
        <dbReference type="ARBA" id="ARBA00011738"/>
    </source>
</evidence>
<comment type="subunit">
    <text evidence="2 4">Homodimer.</text>
</comment>
<name>A0ABC8RU33_9AQUA</name>
<accession>A0ABC8RU33</accession>
<dbReference type="GO" id="GO:0009699">
    <property type="term" value="P:phenylpropanoid biosynthetic process"/>
    <property type="evidence" value="ECO:0007669"/>
    <property type="project" value="UniProtKB-ARBA"/>
</dbReference>
<dbReference type="EMBL" id="CAUOFW020001752">
    <property type="protein sequence ID" value="CAK9148503.1"/>
    <property type="molecule type" value="Genomic_DNA"/>
</dbReference>
<evidence type="ECO:0000256" key="1">
    <source>
        <dbReference type="ARBA" id="ARBA00010746"/>
    </source>
</evidence>
<keyword evidence="3 4" id="KW-0964">Secreted</keyword>
<comment type="subcellular location">
    <subcellularLocation>
        <location evidence="4">Secreted</location>
        <location evidence="4">Extracellular space</location>
        <location evidence="4">Apoplast</location>
    </subcellularLocation>
</comment>
<keyword evidence="4" id="KW-0052">Apoplast</keyword>